<evidence type="ECO:0000313" key="19">
    <source>
        <dbReference type="Proteomes" id="UP000307702"/>
    </source>
</evidence>
<name>A0A8H2PMR6_9GAMM</name>
<dbReference type="Gene3D" id="1.20.120.160">
    <property type="entry name" value="HPT domain"/>
    <property type="match status" value="1"/>
</dbReference>
<dbReference type="CDD" id="cd00088">
    <property type="entry name" value="HPT"/>
    <property type="match status" value="1"/>
</dbReference>
<dbReference type="SUPFAM" id="SSF55874">
    <property type="entry name" value="ATPase domain of HSP90 chaperone/DNA topoisomerase II/histidine kinase"/>
    <property type="match status" value="1"/>
</dbReference>
<keyword evidence="10" id="KW-0547">Nucleotide-binding</keyword>
<dbReference type="InterPro" id="IPR003661">
    <property type="entry name" value="HisK_dim/P_dom"/>
</dbReference>
<dbReference type="Proteomes" id="UP000307702">
    <property type="component" value="Unassembled WGS sequence"/>
</dbReference>
<feature type="transmembrane region" description="Helical" evidence="15">
    <location>
        <begin position="6"/>
        <end position="25"/>
    </location>
</feature>
<evidence type="ECO:0000256" key="6">
    <source>
        <dbReference type="ARBA" id="ARBA00022553"/>
    </source>
</evidence>
<evidence type="ECO:0000256" key="2">
    <source>
        <dbReference type="ARBA" id="ARBA00004429"/>
    </source>
</evidence>
<evidence type="ECO:0000256" key="3">
    <source>
        <dbReference type="ARBA" id="ARBA00012438"/>
    </source>
</evidence>
<keyword evidence="4" id="KW-1003">Cell membrane</keyword>
<evidence type="ECO:0000313" key="18">
    <source>
        <dbReference type="EMBL" id="TMM45438.1"/>
    </source>
</evidence>
<dbReference type="AlphaFoldDB" id="A0A8H2PMR6"/>
<keyword evidence="13 15" id="KW-0472">Membrane</keyword>
<evidence type="ECO:0000256" key="13">
    <source>
        <dbReference type="ARBA" id="ARBA00023136"/>
    </source>
</evidence>
<dbReference type="InterPro" id="IPR036641">
    <property type="entry name" value="HPT_dom_sf"/>
</dbReference>
<dbReference type="GO" id="GO:0000155">
    <property type="term" value="F:phosphorelay sensor kinase activity"/>
    <property type="evidence" value="ECO:0007669"/>
    <property type="project" value="InterPro"/>
</dbReference>
<dbReference type="InterPro" id="IPR036097">
    <property type="entry name" value="HisK_dim/P_sf"/>
</dbReference>
<dbReference type="EC" id="2.7.13.3" evidence="3"/>
<dbReference type="RefSeq" id="WP_138622422.1">
    <property type="nucleotide sequence ID" value="NZ_SZVP01000006.1"/>
</dbReference>
<keyword evidence="6 14" id="KW-0597">Phosphoprotein</keyword>
<feature type="domain" description="Histidine kinase" evidence="16">
    <location>
        <begin position="236"/>
        <end position="465"/>
    </location>
</feature>
<dbReference type="SMART" id="SM00448">
    <property type="entry name" value="REC"/>
    <property type="match status" value="1"/>
</dbReference>
<feature type="modified residue" description="4-aspartylphosphate" evidence="14">
    <location>
        <position position="533"/>
    </location>
</feature>
<keyword evidence="12" id="KW-0902">Two-component regulatory system</keyword>
<dbReference type="InterPro" id="IPR004358">
    <property type="entry name" value="Sig_transdc_His_kin-like_C"/>
</dbReference>
<dbReference type="GO" id="GO:0005886">
    <property type="term" value="C:plasma membrane"/>
    <property type="evidence" value="ECO:0007669"/>
    <property type="project" value="UniProtKB-SubCell"/>
</dbReference>
<dbReference type="Pfam" id="PF00512">
    <property type="entry name" value="HisKA"/>
    <property type="match status" value="1"/>
</dbReference>
<accession>A0A8H2PMR6</accession>
<feature type="transmembrane region" description="Helical" evidence="15">
    <location>
        <begin position="187"/>
        <end position="208"/>
    </location>
</feature>
<organism evidence="18 19">
    <name type="scientific">Colwellia ponticola</name>
    <dbReference type="NCBI Taxonomy" id="2304625"/>
    <lineage>
        <taxon>Bacteria</taxon>
        <taxon>Pseudomonadati</taxon>
        <taxon>Pseudomonadota</taxon>
        <taxon>Gammaproteobacteria</taxon>
        <taxon>Alteromonadales</taxon>
        <taxon>Colwelliaceae</taxon>
        <taxon>Colwellia</taxon>
    </lineage>
</organism>
<keyword evidence="19" id="KW-1185">Reference proteome</keyword>
<dbReference type="Gene3D" id="1.10.287.130">
    <property type="match status" value="1"/>
</dbReference>
<dbReference type="CDD" id="cd00082">
    <property type="entry name" value="HisKA"/>
    <property type="match status" value="1"/>
</dbReference>
<keyword evidence="11 15" id="KW-1133">Transmembrane helix</keyword>
<evidence type="ECO:0000256" key="14">
    <source>
        <dbReference type="PROSITE-ProRule" id="PRU00169"/>
    </source>
</evidence>
<dbReference type="InterPro" id="IPR008207">
    <property type="entry name" value="Sig_transdc_His_kin_Hpt_dom"/>
</dbReference>
<protein>
    <recommendedName>
        <fullName evidence="3">histidine kinase</fullName>
        <ecNumber evidence="3">2.7.13.3</ecNumber>
    </recommendedName>
</protein>
<dbReference type="EMBL" id="SZVP01000006">
    <property type="protein sequence ID" value="TMM45438.1"/>
    <property type="molecule type" value="Genomic_DNA"/>
</dbReference>
<dbReference type="Pfam" id="PF00072">
    <property type="entry name" value="Response_reg"/>
    <property type="match status" value="1"/>
</dbReference>
<dbReference type="InterPro" id="IPR005467">
    <property type="entry name" value="His_kinase_dom"/>
</dbReference>
<dbReference type="SUPFAM" id="SSF47226">
    <property type="entry name" value="Histidine-containing phosphotransfer domain, HPT domain"/>
    <property type="match status" value="1"/>
</dbReference>
<dbReference type="Gene3D" id="3.30.565.10">
    <property type="entry name" value="Histidine kinase-like ATPase, C-terminal domain"/>
    <property type="match status" value="1"/>
</dbReference>
<proteinExistence type="predicted"/>
<gene>
    <name evidence="18" type="ORF">FCS21_08600</name>
</gene>
<dbReference type="SMART" id="SM00388">
    <property type="entry name" value="HisKA"/>
    <property type="match status" value="1"/>
</dbReference>
<dbReference type="InterPro" id="IPR011006">
    <property type="entry name" value="CheY-like_superfamily"/>
</dbReference>
<dbReference type="PANTHER" id="PTHR43047">
    <property type="entry name" value="TWO-COMPONENT HISTIDINE PROTEIN KINASE"/>
    <property type="match status" value="1"/>
</dbReference>
<dbReference type="CDD" id="cd17546">
    <property type="entry name" value="REC_hyHK_CKI1_RcsC-like"/>
    <property type="match status" value="1"/>
</dbReference>
<keyword evidence="10" id="KW-0067">ATP-binding</keyword>
<dbReference type="PROSITE" id="PS50110">
    <property type="entry name" value="RESPONSE_REGULATORY"/>
    <property type="match status" value="1"/>
</dbReference>
<evidence type="ECO:0000259" key="17">
    <source>
        <dbReference type="PROSITE" id="PS50110"/>
    </source>
</evidence>
<evidence type="ECO:0000256" key="1">
    <source>
        <dbReference type="ARBA" id="ARBA00000085"/>
    </source>
</evidence>
<feature type="transmembrane region" description="Helical" evidence="15">
    <location>
        <begin position="92"/>
        <end position="111"/>
    </location>
</feature>
<evidence type="ECO:0000256" key="4">
    <source>
        <dbReference type="ARBA" id="ARBA00022475"/>
    </source>
</evidence>
<feature type="transmembrane region" description="Helical" evidence="15">
    <location>
        <begin position="64"/>
        <end position="85"/>
    </location>
</feature>
<reference evidence="18 19" key="1">
    <citation type="submission" date="2019-05" db="EMBL/GenBank/DDBJ databases">
        <title>Colwellia ponticola sp. nov., isolated from seawater.</title>
        <authorList>
            <person name="Yoon J.-H."/>
        </authorList>
    </citation>
    <scope>NUCLEOTIDE SEQUENCE [LARGE SCALE GENOMIC DNA]</scope>
    <source>
        <strain evidence="18 19">OISW-25</strain>
    </source>
</reference>
<dbReference type="Pfam" id="PF02518">
    <property type="entry name" value="HATPase_c"/>
    <property type="match status" value="1"/>
</dbReference>
<dbReference type="SUPFAM" id="SSF52172">
    <property type="entry name" value="CheY-like"/>
    <property type="match status" value="1"/>
</dbReference>
<evidence type="ECO:0000256" key="5">
    <source>
        <dbReference type="ARBA" id="ARBA00022519"/>
    </source>
</evidence>
<evidence type="ECO:0000256" key="15">
    <source>
        <dbReference type="SAM" id="Phobius"/>
    </source>
</evidence>
<dbReference type="PANTHER" id="PTHR43047:SF64">
    <property type="entry name" value="HISTIDINE KINASE CONTAINING CHEY-HOMOLOGOUS RECEIVER DOMAIN AND PAS DOMAIN-RELATED"/>
    <property type="match status" value="1"/>
</dbReference>
<dbReference type="OrthoDB" id="6724607at2"/>
<comment type="subcellular location">
    <subcellularLocation>
        <location evidence="2">Cell inner membrane</location>
        <topology evidence="2">Multi-pass membrane protein</topology>
    </subcellularLocation>
</comment>
<keyword evidence="5" id="KW-0997">Cell inner membrane</keyword>
<dbReference type="InterPro" id="IPR001789">
    <property type="entry name" value="Sig_transdc_resp-reg_receiver"/>
</dbReference>
<comment type="catalytic activity">
    <reaction evidence="1">
        <text>ATP + protein L-histidine = ADP + protein N-phospho-L-histidine.</text>
        <dbReference type="EC" id="2.7.13.3"/>
    </reaction>
</comment>
<comment type="caution">
    <text evidence="18">The sequence shown here is derived from an EMBL/GenBank/DDBJ whole genome shotgun (WGS) entry which is preliminary data.</text>
</comment>
<dbReference type="PROSITE" id="PS50109">
    <property type="entry name" value="HIS_KIN"/>
    <property type="match status" value="1"/>
</dbReference>
<evidence type="ECO:0000256" key="11">
    <source>
        <dbReference type="ARBA" id="ARBA00022989"/>
    </source>
</evidence>
<keyword evidence="9" id="KW-0418">Kinase</keyword>
<evidence type="ECO:0000256" key="8">
    <source>
        <dbReference type="ARBA" id="ARBA00022692"/>
    </source>
</evidence>
<keyword evidence="8 15" id="KW-0812">Transmembrane</keyword>
<dbReference type="InterPro" id="IPR036890">
    <property type="entry name" value="HATPase_C_sf"/>
</dbReference>
<keyword evidence="7" id="KW-0808">Transferase</keyword>
<dbReference type="Gene3D" id="3.40.50.2300">
    <property type="match status" value="1"/>
</dbReference>
<dbReference type="SMART" id="SM00387">
    <property type="entry name" value="HATPase_c"/>
    <property type="match status" value="1"/>
</dbReference>
<feature type="domain" description="Response regulatory" evidence="17">
    <location>
        <begin position="484"/>
        <end position="602"/>
    </location>
</feature>
<dbReference type="InterPro" id="IPR003594">
    <property type="entry name" value="HATPase_dom"/>
</dbReference>
<feature type="transmembrane region" description="Helical" evidence="15">
    <location>
        <begin position="147"/>
        <end position="175"/>
    </location>
</feature>
<evidence type="ECO:0000259" key="16">
    <source>
        <dbReference type="PROSITE" id="PS50109"/>
    </source>
</evidence>
<dbReference type="SUPFAM" id="SSF47384">
    <property type="entry name" value="Homodimeric domain of signal transducing histidine kinase"/>
    <property type="match status" value="1"/>
</dbReference>
<evidence type="ECO:0000256" key="7">
    <source>
        <dbReference type="ARBA" id="ARBA00022679"/>
    </source>
</evidence>
<dbReference type="PRINTS" id="PR00344">
    <property type="entry name" value="BCTRLSENSOR"/>
</dbReference>
<feature type="transmembrane region" description="Helical" evidence="15">
    <location>
        <begin position="117"/>
        <end position="140"/>
    </location>
</feature>
<feature type="transmembrane region" description="Helical" evidence="15">
    <location>
        <begin position="37"/>
        <end position="58"/>
    </location>
</feature>
<evidence type="ECO:0000256" key="10">
    <source>
        <dbReference type="ARBA" id="ARBA00022840"/>
    </source>
</evidence>
<evidence type="ECO:0000256" key="9">
    <source>
        <dbReference type="ARBA" id="ARBA00022777"/>
    </source>
</evidence>
<sequence>MLDLQTLSLSTVIASSIHALFFILVWRLNREFSGINYWLVGMLLQPIGWALLAARGYITPWISIFGSIIIIISMLSYLLGAYRFFKREQPRYLPTIYLALFLPIFIYYTFVDESITARIIIVYSIGAAIMLQCVSIPFLIDKTQRIFGGYVFSLISGVIFLLIFIRLIATVWFPAIDKLYDFSVSNLIGVLIGFLMCYGMGFTFTILCNERRIRDIVQLKESAKLDAQLKNNYLAVLSHELRTPLNAIVGTAQLMQTKIISDELKHDCDIIIDVGKALSDISLEALSYASFNDIKSQAVQLDWVELPHWLATIVKLLNPLAENRGLTLRLVVKKLPKSVKLNTKTIRQVLINLIGNAIKYTNDGGIILVVNFTEIETQSPTLKGEFVFEVIDTGIGIPKTEQAQLLKRFTQGKNKGAKQTTISSGGVGLGLSIANKLLKACNSELAFTSEKNKGSCFRFSLQLECSTDESLSFIEQAAALTGLNILVIEDVALNQRVILSMLTLDKHQVDLAETGIVALEKLSRSPYDVILLDMQLPDLHGLTIYQALRNDKQNVNHHTAIIGLTATITPQDKVKYQQTDLISIVGKPIMLDKLRAAIIDSQRKSSKKKALQLDNNSAMVGNDELTEYPLFNPKPLTFIKENLESNDLIRAINELPKQLDEYNAIIQLAYQQQDLALVSQTAHQLAGYSAQMGLVRLAKYAEDIGLQLADGKDICLVQLPKLCQRSSNEIIQMNSSL</sequence>
<evidence type="ECO:0000256" key="12">
    <source>
        <dbReference type="ARBA" id="ARBA00023012"/>
    </source>
</evidence>